<feature type="compositionally biased region" description="Pro residues" evidence="1">
    <location>
        <begin position="211"/>
        <end position="225"/>
    </location>
</feature>
<feature type="region of interest" description="Disordered" evidence="1">
    <location>
        <begin position="56"/>
        <end position="239"/>
    </location>
</feature>
<feature type="compositionally biased region" description="Gly residues" evidence="1">
    <location>
        <begin position="125"/>
        <end position="134"/>
    </location>
</feature>
<feature type="transmembrane region" description="Helical" evidence="2">
    <location>
        <begin position="25"/>
        <end position="48"/>
    </location>
</feature>
<keyword evidence="2" id="KW-1133">Transmembrane helix</keyword>
<evidence type="ECO:0000256" key="2">
    <source>
        <dbReference type="SAM" id="Phobius"/>
    </source>
</evidence>
<evidence type="ECO:0000313" key="3">
    <source>
        <dbReference type="EMBL" id="KAH8977811.1"/>
    </source>
</evidence>
<keyword evidence="2" id="KW-0812">Transmembrane</keyword>
<name>A0AAD4L2U8_9AGAM</name>
<feature type="compositionally biased region" description="Low complexity" evidence="1">
    <location>
        <begin position="113"/>
        <end position="124"/>
    </location>
</feature>
<evidence type="ECO:0000313" key="4">
    <source>
        <dbReference type="Proteomes" id="UP001201163"/>
    </source>
</evidence>
<reference evidence="3" key="1">
    <citation type="submission" date="2022-01" db="EMBL/GenBank/DDBJ databases">
        <title>Comparative genomics reveals a dynamic genome evolution in the ectomycorrhizal milk-cap (Lactarius) mushrooms.</title>
        <authorList>
            <consortium name="DOE Joint Genome Institute"/>
            <person name="Lebreton A."/>
            <person name="Tang N."/>
            <person name="Kuo A."/>
            <person name="LaButti K."/>
            <person name="Drula E."/>
            <person name="Barry K."/>
            <person name="Clum A."/>
            <person name="Lipzen A."/>
            <person name="Mousain D."/>
            <person name="Ng V."/>
            <person name="Wang R."/>
            <person name="Wang X."/>
            <person name="Dai Y."/>
            <person name="Henrissat B."/>
            <person name="Grigoriev I.V."/>
            <person name="Guerin-Laguette A."/>
            <person name="Yu F."/>
            <person name="Martin F.M."/>
        </authorList>
    </citation>
    <scope>NUCLEOTIDE SEQUENCE</scope>
    <source>
        <strain evidence="3">QP</strain>
    </source>
</reference>
<dbReference type="Proteomes" id="UP001201163">
    <property type="component" value="Unassembled WGS sequence"/>
</dbReference>
<keyword evidence="2" id="KW-0472">Membrane</keyword>
<evidence type="ECO:0000256" key="1">
    <source>
        <dbReference type="SAM" id="MobiDB-lite"/>
    </source>
</evidence>
<sequence length="286" mass="30094">MSPRLNILEIRNASTTKSSSPSGGVLAAAIVLPIVLGASLLVVFTVLWHRRVQRRRAAQQQPVSTDGDAPAEPTQSTASLPNSPLPPPPPSKSPLPAPEPPARRPSIRERIRSSLPGLAARLSGSSGGTRGSGGSRVDPVLPRAQAPPLPFFNSDDMLAPRPFDSRPAAVTAPTQPLPPTPTSASADGTLMKKGSSESERSNGRGKLKVRPLPPLPDPKAPPPSVPIALQPNRLGEAGLPLQPLDLHQQEEEEAVLLVPRRLRGPEGDSDMLPPPYTLPAGTRSRS</sequence>
<comment type="caution">
    <text evidence="3">The sequence shown here is derived from an EMBL/GenBank/DDBJ whole genome shotgun (WGS) entry which is preliminary data.</text>
</comment>
<proteinExistence type="predicted"/>
<feature type="region of interest" description="Disordered" evidence="1">
    <location>
        <begin position="262"/>
        <end position="286"/>
    </location>
</feature>
<dbReference type="EMBL" id="JAKELL010000272">
    <property type="protein sequence ID" value="KAH8977811.1"/>
    <property type="molecule type" value="Genomic_DNA"/>
</dbReference>
<dbReference type="AlphaFoldDB" id="A0AAD4L2U8"/>
<feature type="compositionally biased region" description="Pro residues" evidence="1">
    <location>
        <begin position="83"/>
        <end position="100"/>
    </location>
</feature>
<gene>
    <name evidence="3" type="ORF">EDB92DRAFT_1995248</name>
</gene>
<protein>
    <submittedName>
        <fullName evidence="3">Uncharacterized protein</fullName>
    </submittedName>
</protein>
<accession>A0AAD4L2U8</accession>
<keyword evidence="4" id="KW-1185">Reference proteome</keyword>
<organism evidence="3 4">
    <name type="scientific">Lactarius akahatsu</name>
    <dbReference type="NCBI Taxonomy" id="416441"/>
    <lineage>
        <taxon>Eukaryota</taxon>
        <taxon>Fungi</taxon>
        <taxon>Dikarya</taxon>
        <taxon>Basidiomycota</taxon>
        <taxon>Agaricomycotina</taxon>
        <taxon>Agaricomycetes</taxon>
        <taxon>Russulales</taxon>
        <taxon>Russulaceae</taxon>
        <taxon>Lactarius</taxon>
    </lineage>
</organism>